<protein>
    <submittedName>
        <fullName evidence="3">Uncharacterized protein</fullName>
    </submittedName>
</protein>
<gene>
    <name evidence="3" type="ORF">GBAR_LOCUS28359</name>
</gene>
<feature type="region of interest" description="Disordered" evidence="2">
    <location>
        <begin position="203"/>
        <end position="292"/>
    </location>
</feature>
<sequence>MDLIERRMRMAKAQMGMSKSTGYRAVEELLKAQSTQAALRRQFEEARLSEMTLVQREAFAAEEVKKKEAADAIVRKLNGRIRRADNESEQVHEALDQMLAAARAENERMRETMGEMGVSPRPTVAQWLRGKQEQRKRAMQDALINWDRSKPQRETAILIQQMLTSQRAMKHAAWGASKDISGRIRALKQEELLGVGSVGYRDGTTRKLFPLRPPTKRDGQSVQGPPPRRNRPPSIPVREKKPFTTKSVGSSESSVRATPHGFLKIRDTSGSDTRSPPHNHRRHQQQQSTAGDMWSVGHGYGQGSTAAYVRATGPKTLHAPRTLHFLPPHQYRALKEQEKAQRVSLGRELAMGGGGGRRGLSSDEKSRVWR</sequence>
<dbReference type="Proteomes" id="UP001174909">
    <property type="component" value="Unassembled WGS sequence"/>
</dbReference>
<keyword evidence="4" id="KW-1185">Reference proteome</keyword>
<feature type="compositionally biased region" description="Polar residues" evidence="2">
    <location>
        <begin position="244"/>
        <end position="256"/>
    </location>
</feature>
<proteinExistence type="predicted"/>
<evidence type="ECO:0000313" key="4">
    <source>
        <dbReference type="Proteomes" id="UP001174909"/>
    </source>
</evidence>
<accession>A0AA35TPL4</accession>
<evidence type="ECO:0000256" key="2">
    <source>
        <dbReference type="SAM" id="MobiDB-lite"/>
    </source>
</evidence>
<comment type="caution">
    <text evidence="3">The sequence shown here is derived from an EMBL/GenBank/DDBJ whole genome shotgun (WGS) entry which is preliminary data.</text>
</comment>
<evidence type="ECO:0000313" key="3">
    <source>
        <dbReference type="EMBL" id="CAI8051809.1"/>
    </source>
</evidence>
<feature type="compositionally biased region" description="Basic and acidic residues" evidence="2">
    <location>
        <begin position="360"/>
        <end position="370"/>
    </location>
</feature>
<dbReference type="AlphaFoldDB" id="A0AA35TPL4"/>
<evidence type="ECO:0000256" key="1">
    <source>
        <dbReference type="SAM" id="Coils"/>
    </source>
</evidence>
<keyword evidence="1" id="KW-0175">Coiled coil</keyword>
<feature type="region of interest" description="Disordered" evidence="2">
    <location>
        <begin position="337"/>
        <end position="370"/>
    </location>
</feature>
<feature type="coiled-coil region" evidence="1">
    <location>
        <begin position="67"/>
        <end position="112"/>
    </location>
</feature>
<reference evidence="3" key="1">
    <citation type="submission" date="2023-03" db="EMBL/GenBank/DDBJ databases">
        <authorList>
            <person name="Steffen K."/>
            <person name="Cardenas P."/>
        </authorList>
    </citation>
    <scope>NUCLEOTIDE SEQUENCE</scope>
</reference>
<dbReference type="EMBL" id="CASHTH010003963">
    <property type="protein sequence ID" value="CAI8051809.1"/>
    <property type="molecule type" value="Genomic_DNA"/>
</dbReference>
<organism evidence="3 4">
    <name type="scientific">Geodia barretti</name>
    <name type="common">Barrett's horny sponge</name>
    <dbReference type="NCBI Taxonomy" id="519541"/>
    <lineage>
        <taxon>Eukaryota</taxon>
        <taxon>Metazoa</taxon>
        <taxon>Porifera</taxon>
        <taxon>Demospongiae</taxon>
        <taxon>Heteroscleromorpha</taxon>
        <taxon>Tetractinellida</taxon>
        <taxon>Astrophorina</taxon>
        <taxon>Geodiidae</taxon>
        <taxon>Geodia</taxon>
    </lineage>
</organism>
<name>A0AA35TPL4_GEOBA</name>